<dbReference type="InterPro" id="IPR032708">
    <property type="entry name" value="McjB_C"/>
</dbReference>
<comment type="caution">
    <text evidence="3">The sequence shown here is derived from an EMBL/GenBank/DDBJ whole genome shotgun (WGS) entry which is preliminary data.</text>
</comment>
<protein>
    <submittedName>
        <fullName evidence="3">Lasso peptide biosynthesis B2 protein</fullName>
    </submittedName>
</protein>
<sequence>MANDSRIVRNFLFLDPKKKRLFLEALFYLGLGRILISVPFSKVAPTLGTPMKETMKEDTKGDVPVLNSISDALHIISRRTPWESKCLVRAIAASKMLSRRKIPSTLYLGTAKDKSGKLIAHAWLRSGTRIITGADVMSDFSVVAKFANENRGENHVKRSGIG</sequence>
<keyword evidence="4" id="KW-1185">Reference proteome</keyword>
<evidence type="ECO:0000259" key="2">
    <source>
        <dbReference type="Pfam" id="PF13471"/>
    </source>
</evidence>
<dbReference type="RefSeq" id="WP_301167760.1">
    <property type="nucleotide sequence ID" value="NZ_JAUHTR010000014.1"/>
</dbReference>
<dbReference type="Pfam" id="PF13471">
    <property type="entry name" value="Transglut_core3"/>
    <property type="match status" value="1"/>
</dbReference>
<proteinExistence type="predicted"/>
<keyword evidence="1" id="KW-0472">Membrane</keyword>
<organism evidence="3 4">
    <name type="scientific">Fictibacillus fluitans</name>
    <dbReference type="NCBI Taxonomy" id="3058422"/>
    <lineage>
        <taxon>Bacteria</taxon>
        <taxon>Bacillati</taxon>
        <taxon>Bacillota</taxon>
        <taxon>Bacilli</taxon>
        <taxon>Bacillales</taxon>
        <taxon>Fictibacillaceae</taxon>
        <taxon>Fictibacillus</taxon>
    </lineage>
</organism>
<accession>A0ABT8I2M8</accession>
<name>A0ABT8I2M8_9BACL</name>
<feature type="transmembrane region" description="Helical" evidence="1">
    <location>
        <begin position="21"/>
        <end position="40"/>
    </location>
</feature>
<keyword evidence="1" id="KW-0812">Transmembrane</keyword>
<evidence type="ECO:0000313" key="4">
    <source>
        <dbReference type="Proteomes" id="UP001172721"/>
    </source>
</evidence>
<dbReference type="InterPro" id="IPR053521">
    <property type="entry name" value="McjB-like"/>
</dbReference>
<gene>
    <name evidence="3" type="ORF">QYB97_19835</name>
</gene>
<feature type="domain" description="Microcin J25-processing protein McjB C-terminal" evidence="2">
    <location>
        <begin position="59"/>
        <end position="143"/>
    </location>
</feature>
<evidence type="ECO:0000313" key="3">
    <source>
        <dbReference type="EMBL" id="MDN4526742.1"/>
    </source>
</evidence>
<reference evidence="3" key="1">
    <citation type="submission" date="2023-07" db="EMBL/GenBank/DDBJ databases">
        <title>Fictibacillus sp. isolated from freshwater pond.</title>
        <authorList>
            <person name="Kirdat K."/>
            <person name="Bhat A."/>
            <person name="Mourya A."/>
            <person name="Yadav A."/>
        </authorList>
    </citation>
    <scope>NUCLEOTIDE SEQUENCE</scope>
    <source>
        <strain evidence="3">NE201</strain>
    </source>
</reference>
<keyword evidence="1" id="KW-1133">Transmembrane helix</keyword>
<dbReference type="Proteomes" id="UP001172721">
    <property type="component" value="Unassembled WGS sequence"/>
</dbReference>
<evidence type="ECO:0000256" key="1">
    <source>
        <dbReference type="SAM" id="Phobius"/>
    </source>
</evidence>
<dbReference type="NCBIfam" id="NF033537">
    <property type="entry name" value="lasso_biosyn_B2"/>
    <property type="match status" value="1"/>
</dbReference>
<dbReference type="EMBL" id="JAUHTR010000014">
    <property type="protein sequence ID" value="MDN4526742.1"/>
    <property type="molecule type" value="Genomic_DNA"/>
</dbReference>